<evidence type="ECO:0000256" key="7">
    <source>
        <dbReference type="ARBA" id="ARBA00023239"/>
    </source>
</evidence>
<comment type="caution">
    <text evidence="9">The sequence shown here is derived from an EMBL/GenBank/DDBJ whole genome shotgun (WGS) entry which is preliminary data.</text>
</comment>
<evidence type="ECO:0000256" key="1">
    <source>
        <dbReference type="ARBA" id="ARBA00000110"/>
    </source>
</evidence>
<dbReference type="GO" id="GO:0005576">
    <property type="term" value="C:extracellular region"/>
    <property type="evidence" value="ECO:0007669"/>
    <property type="project" value="UniProtKB-SubCell"/>
</dbReference>
<keyword evidence="5" id="KW-0460">Magnesium</keyword>
<comment type="catalytic activity">
    <reaction evidence="1">
        <text>an N-(acyl)-sphingosylphosphoethanolamine = an N-(acyl)-sphingosyl-1,3-cyclic phosphate + ethanolamine</text>
        <dbReference type="Rhea" id="RHEA:60648"/>
        <dbReference type="ChEBI" id="CHEBI:57603"/>
        <dbReference type="ChEBI" id="CHEBI:143891"/>
        <dbReference type="ChEBI" id="CHEBI:143892"/>
    </reaction>
</comment>
<sequence>MSKQGIFLACMLLVTLLEHSVCADKRPFYIIAHMVNSLRQVKHYLDRGANALESDVQFNPDGSVREVFHGFPCDCFRTCHRSAKLSDYLQHVREITDPNIEDSYYEKMLLQFLDLKLSSSNNKRESGKDVAKHVLDHLWSNDNNRKQEVRVVLYVEGTSDAEFFVGFIEEFKERGQESRLKDIGFDGGMSNLYEIRDMFKALGIKNNIWQGDGKTNCISAFYPDGRLRRAVFIRDAKNGFISKVYHWTIDLKIRMRSSLNLGVDGMITNDPEDLLDVIQEPYYAESFRLATKSDDPFIKYEGK</sequence>
<keyword evidence="3" id="KW-0964">Secreted</keyword>
<dbReference type="Pfam" id="PF13653">
    <property type="entry name" value="GDPD_2"/>
    <property type="match status" value="1"/>
</dbReference>
<dbReference type="AlphaFoldDB" id="A0A8X6HCM1"/>
<keyword evidence="7" id="KW-0456">Lyase</keyword>
<dbReference type="GO" id="GO:0016829">
    <property type="term" value="F:lyase activity"/>
    <property type="evidence" value="ECO:0007669"/>
    <property type="project" value="UniProtKB-KW"/>
</dbReference>
<protein>
    <submittedName>
        <fullName evidence="9">Dermonecrotic toxin Hl-PLD1</fullName>
    </submittedName>
</protein>
<keyword evidence="10" id="KW-1185">Reference proteome</keyword>
<dbReference type="EMBL" id="BMAO01018117">
    <property type="protein sequence ID" value="GFR21119.1"/>
    <property type="molecule type" value="Genomic_DNA"/>
</dbReference>
<evidence type="ECO:0000256" key="2">
    <source>
        <dbReference type="ARBA" id="ARBA00004613"/>
    </source>
</evidence>
<evidence type="ECO:0000256" key="8">
    <source>
        <dbReference type="SAM" id="SignalP"/>
    </source>
</evidence>
<comment type="subcellular location">
    <subcellularLocation>
        <location evidence="2">Secreted</location>
    </subcellularLocation>
</comment>
<dbReference type="GO" id="GO:0008081">
    <property type="term" value="F:phosphoric diester hydrolase activity"/>
    <property type="evidence" value="ECO:0007669"/>
    <property type="project" value="InterPro"/>
</dbReference>
<dbReference type="InterPro" id="IPR017946">
    <property type="entry name" value="PLC-like_Pdiesterase_TIM-brl"/>
</dbReference>
<dbReference type="OrthoDB" id="1058301at2759"/>
<evidence type="ECO:0000313" key="10">
    <source>
        <dbReference type="Proteomes" id="UP000887116"/>
    </source>
</evidence>
<dbReference type="Gene3D" id="3.20.20.190">
    <property type="entry name" value="Phosphatidylinositol (PI) phosphodiesterase"/>
    <property type="match status" value="1"/>
</dbReference>
<dbReference type="GO" id="GO:0006629">
    <property type="term" value="P:lipid metabolic process"/>
    <property type="evidence" value="ECO:0007669"/>
    <property type="project" value="InterPro"/>
</dbReference>
<keyword evidence="6" id="KW-1015">Disulfide bond</keyword>
<dbReference type="GO" id="GO:0046872">
    <property type="term" value="F:metal ion binding"/>
    <property type="evidence" value="ECO:0007669"/>
    <property type="project" value="UniProtKB-KW"/>
</dbReference>
<evidence type="ECO:0000256" key="4">
    <source>
        <dbReference type="ARBA" id="ARBA00022723"/>
    </source>
</evidence>
<evidence type="ECO:0000256" key="3">
    <source>
        <dbReference type="ARBA" id="ARBA00022525"/>
    </source>
</evidence>
<evidence type="ECO:0000313" key="9">
    <source>
        <dbReference type="EMBL" id="GFR21119.1"/>
    </source>
</evidence>
<evidence type="ECO:0000256" key="6">
    <source>
        <dbReference type="ARBA" id="ARBA00023157"/>
    </source>
</evidence>
<dbReference type="Proteomes" id="UP000887116">
    <property type="component" value="Unassembled WGS sequence"/>
</dbReference>
<accession>A0A8X6HCM1</accession>
<keyword evidence="8" id="KW-0732">Signal</keyword>
<gene>
    <name evidence="9" type="ORF">TNCT_523111</name>
</gene>
<reference evidence="9" key="1">
    <citation type="submission" date="2020-07" db="EMBL/GenBank/DDBJ databases">
        <title>Multicomponent nature underlies the extraordinary mechanical properties of spider dragline silk.</title>
        <authorList>
            <person name="Kono N."/>
            <person name="Nakamura H."/>
            <person name="Mori M."/>
            <person name="Yoshida Y."/>
            <person name="Ohtoshi R."/>
            <person name="Malay A.D."/>
            <person name="Moran D.A.P."/>
            <person name="Tomita M."/>
            <person name="Numata K."/>
            <person name="Arakawa K."/>
        </authorList>
    </citation>
    <scope>NUCLEOTIDE SEQUENCE</scope>
</reference>
<feature type="chain" id="PRO_5036460134" evidence="8">
    <location>
        <begin position="24"/>
        <end position="303"/>
    </location>
</feature>
<keyword evidence="4" id="KW-0479">Metal-binding</keyword>
<name>A0A8X6HCM1_TRICU</name>
<evidence type="ECO:0000256" key="5">
    <source>
        <dbReference type="ARBA" id="ARBA00022842"/>
    </source>
</evidence>
<proteinExistence type="predicted"/>
<dbReference type="SUPFAM" id="SSF51695">
    <property type="entry name" value="PLC-like phosphodiesterases"/>
    <property type="match status" value="1"/>
</dbReference>
<organism evidence="9 10">
    <name type="scientific">Trichonephila clavata</name>
    <name type="common">Joro spider</name>
    <name type="synonym">Nephila clavata</name>
    <dbReference type="NCBI Taxonomy" id="2740835"/>
    <lineage>
        <taxon>Eukaryota</taxon>
        <taxon>Metazoa</taxon>
        <taxon>Ecdysozoa</taxon>
        <taxon>Arthropoda</taxon>
        <taxon>Chelicerata</taxon>
        <taxon>Arachnida</taxon>
        <taxon>Araneae</taxon>
        <taxon>Araneomorphae</taxon>
        <taxon>Entelegynae</taxon>
        <taxon>Araneoidea</taxon>
        <taxon>Nephilidae</taxon>
        <taxon>Trichonephila</taxon>
    </lineage>
</organism>
<feature type="signal peptide" evidence="8">
    <location>
        <begin position="1"/>
        <end position="23"/>
    </location>
</feature>